<keyword evidence="8 14" id="KW-0472">Membrane</keyword>
<gene>
    <name evidence="15" type="ORF">SNE40_001261</name>
</gene>
<dbReference type="Gene3D" id="3.40.50.1820">
    <property type="entry name" value="alpha/beta hydrolase"/>
    <property type="match status" value="1"/>
</dbReference>
<evidence type="ECO:0000256" key="9">
    <source>
        <dbReference type="ARBA" id="ARBA00023180"/>
    </source>
</evidence>
<dbReference type="PANTHER" id="PTHR46197:SF3">
    <property type="entry name" value="AB HYDROLASE-1 DOMAIN-CONTAINING PROTEIN"/>
    <property type="match status" value="1"/>
</dbReference>
<name>A0AAN8KIY6_PATCE</name>
<evidence type="ECO:0000256" key="5">
    <source>
        <dbReference type="ARBA" id="ARBA00022801"/>
    </source>
</evidence>
<proteinExistence type="inferred from homology"/>
<evidence type="ECO:0000256" key="13">
    <source>
        <dbReference type="ARBA" id="ARBA00079023"/>
    </source>
</evidence>
<keyword evidence="9" id="KW-0325">Glycoprotein</keyword>
<dbReference type="AlphaFoldDB" id="A0AAN8KIY6"/>
<dbReference type="InterPro" id="IPR029058">
    <property type="entry name" value="AB_hydrolase_fold"/>
</dbReference>
<feature type="transmembrane region" description="Helical" evidence="14">
    <location>
        <begin position="12"/>
        <end position="30"/>
    </location>
</feature>
<evidence type="ECO:0000256" key="7">
    <source>
        <dbReference type="ARBA" id="ARBA00022989"/>
    </source>
</evidence>
<keyword evidence="3" id="KW-0963">Cytoplasm</keyword>
<sequence length="255" mass="28079">MSPSGLQINKPVAIAIFGVIVTASVLYYHSDTFGLTKTKNLAQTSTNNMEEKNIVVDFNGEELKIFTRQVKPDTAPIFDILLLHGQAFTSKNWLDIGTLDLLKKTGYRAVAVDLPGYGKSPKTEIKDRGEFIKAMIKTLEMDAPVIISPSMSGSFALPYIFNGEASSVLKRARAYIPVAPVGTSKFKDKYPQSQIPTIIVRGEKDQSLGSESENDLKTLPRSKVHVIADAGHACYINKPDEFHKLITDFLKSVQS</sequence>
<keyword evidence="6" id="KW-0735">Signal-anchor</keyword>
<evidence type="ECO:0000256" key="3">
    <source>
        <dbReference type="ARBA" id="ARBA00022490"/>
    </source>
</evidence>
<reference evidence="15 16" key="1">
    <citation type="submission" date="2024-01" db="EMBL/GenBank/DDBJ databases">
        <title>The genome of the rayed Mediterranean limpet Patella caerulea (Linnaeus, 1758).</title>
        <authorList>
            <person name="Anh-Thu Weber A."/>
            <person name="Halstead-Nussloch G."/>
        </authorList>
    </citation>
    <scope>NUCLEOTIDE SEQUENCE [LARGE SCALE GENOMIC DNA]</scope>
    <source>
        <strain evidence="15">AATW-2023a</strain>
        <tissue evidence="15">Whole specimen</tissue>
    </source>
</reference>
<evidence type="ECO:0000313" key="16">
    <source>
        <dbReference type="Proteomes" id="UP001347796"/>
    </source>
</evidence>
<dbReference type="SUPFAM" id="SSF53474">
    <property type="entry name" value="alpha/beta-Hydrolases"/>
    <property type="match status" value="1"/>
</dbReference>
<dbReference type="PANTHER" id="PTHR46197">
    <property type="entry name" value="PROTEIN ABHD14B-LIKE"/>
    <property type="match status" value="1"/>
</dbReference>
<evidence type="ECO:0000256" key="8">
    <source>
        <dbReference type="ARBA" id="ARBA00023136"/>
    </source>
</evidence>
<dbReference type="GO" id="GO:0005737">
    <property type="term" value="C:cytoplasm"/>
    <property type="evidence" value="ECO:0007669"/>
    <property type="project" value="UniProtKB-SubCell"/>
</dbReference>
<dbReference type="GO" id="GO:0016787">
    <property type="term" value="F:hydrolase activity"/>
    <property type="evidence" value="ECO:0007669"/>
    <property type="project" value="UniProtKB-KW"/>
</dbReference>
<comment type="similarity">
    <text evidence="10">Belongs to the AB hydrolase superfamily. ABHD14 family.</text>
</comment>
<dbReference type="EMBL" id="JAZGQO010000001">
    <property type="protein sequence ID" value="KAK6195938.1"/>
    <property type="molecule type" value="Genomic_DNA"/>
</dbReference>
<dbReference type="FunFam" id="3.40.50.1820:FF:000093">
    <property type="entry name" value="protein ABHD14A isoform X1"/>
    <property type="match status" value="1"/>
</dbReference>
<comment type="function">
    <text evidence="11">Possible role in granule neuron development.</text>
</comment>
<evidence type="ECO:0000256" key="4">
    <source>
        <dbReference type="ARBA" id="ARBA00022692"/>
    </source>
</evidence>
<evidence type="ECO:0000256" key="1">
    <source>
        <dbReference type="ARBA" id="ARBA00004496"/>
    </source>
</evidence>
<evidence type="ECO:0000256" key="12">
    <source>
        <dbReference type="ARBA" id="ARBA00073591"/>
    </source>
</evidence>
<keyword evidence="7 14" id="KW-1133">Transmembrane helix</keyword>
<accession>A0AAN8KIY6</accession>
<evidence type="ECO:0000256" key="11">
    <source>
        <dbReference type="ARBA" id="ARBA00056841"/>
    </source>
</evidence>
<evidence type="ECO:0000256" key="6">
    <source>
        <dbReference type="ARBA" id="ARBA00022968"/>
    </source>
</evidence>
<evidence type="ECO:0000313" key="15">
    <source>
        <dbReference type="EMBL" id="KAK6195938.1"/>
    </source>
</evidence>
<dbReference type="Proteomes" id="UP001347796">
    <property type="component" value="Unassembled WGS sequence"/>
</dbReference>
<protein>
    <recommendedName>
        <fullName evidence="12">Protein ABHD14A</fullName>
    </recommendedName>
    <alternativeName>
        <fullName evidence="13">Alpha/beta hydrolase domain-containing protein 14A</fullName>
    </alternativeName>
</protein>
<organism evidence="15 16">
    <name type="scientific">Patella caerulea</name>
    <name type="common">Rayed Mediterranean limpet</name>
    <dbReference type="NCBI Taxonomy" id="87958"/>
    <lineage>
        <taxon>Eukaryota</taxon>
        <taxon>Metazoa</taxon>
        <taxon>Spiralia</taxon>
        <taxon>Lophotrochozoa</taxon>
        <taxon>Mollusca</taxon>
        <taxon>Gastropoda</taxon>
        <taxon>Patellogastropoda</taxon>
        <taxon>Patelloidea</taxon>
        <taxon>Patellidae</taxon>
        <taxon>Patella</taxon>
    </lineage>
</organism>
<comment type="subcellular location">
    <subcellularLocation>
        <location evidence="1">Cytoplasm</location>
    </subcellularLocation>
    <subcellularLocation>
        <location evidence="2">Membrane</location>
        <topology evidence="2">Single-pass type II membrane protein</topology>
    </subcellularLocation>
</comment>
<keyword evidence="4 14" id="KW-0812">Transmembrane</keyword>
<evidence type="ECO:0000256" key="2">
    <source>
        <dbReference type="ARBA" id="ARBA00004606"/>
    </source>
</evidence>
<evidence type="ECO:0000256" key="10">
    <source>
        <dbReference type="ARBA" id="ARBA00037942"/>
    </source>
</evidence>
<comment type="caution">
    <text evidence="15">The sequence shown here is derived from an EMBL/GenBank/DDBJ whole genome shotgun (WGS) entry which is preliminary data.</text>
</comment>
<keyword evidence="16" id="KW-1185">Reference proteome</keyword>
<evidence type="ECO:0000256" key="14">
    <source>
        <dbReference type="SAM" id="Phobius"/>
    </source>
</evidence>
<dbReference type="GO" id="GO:0016020">
    <property type="term" value="C:membrane"/>
    <property type="evidence" value="ECO:0007669"/>
    <property type="project" value="UniProtKB-SubCell"/>
</dbReference>
<keyword evidence="5" id="KW-0378">Hydrolase</keyword>